<sequence>AKPADAGLKHEVSSVWDILKGTLKYSMLYKTIHGTEFGLHALHNMNTNKSTGLIGCKVDGTSVAAGIEADKESKSAICSLGTETLNCKMKINANKFELNGKYQNFGAGLSLEKEKGDLCVKAGVNCSSEHESLGCSFGLGFSTRSGIFAEGSFKICGFPVFSVDTRKSFLP</sequence>
<accession>A0ABV2ATQ0</accession>
<evidence type="ECO:0008006" key="3">
    <source>
        <dbReference type="Google" id="ProtNLM"/>
    </source>
</evidence>
<evidence type="ECO:0000313" key="1">
    <source>
        <dbReference type="EMBL" id="MES1923053.1"/>
    </source>
</evidence>
<dbReference type="Proteomes" id="UP001439008">
    <property type="component" value="Unassembled WGS sequence"/>
</dbReference>
<proteinExistence type="predicted"/>
<name>A0ABV2ATQ0_9EUKA</name>
<organism evidence="1 2">
    <name type="scientific">Bonamia ostreae</name>
    <dbReference type="NCBI Taxonomy" id="126728"/>
    <lineage>
        <taxon>Eukaryota</taxon>
        <taxon>Sar</taxon>
        <taxon>Rhizaria</taxon>
        <taxon>Endomyxa</taxon>
        <taxon>Ascetosporea</taxon>
        <taxon>Haplosporida</taxon>
        <taxon>Bonamia</taxon>
    </lineage>
</organism>
<feature type="non-terminal residue" evidence="1">
    <location>
        <position position="1"/>
    </location>
</feature>
<gene>
    <name evidence="1" type="ORF">MHBO_004586</name>
</gene>
<dbReference type="EMBL" id="JBDODL010004489">
    <property type="protein sequence ID" value="MES1923053.1"/>
    <property type="molecule type" value="Genomic_DNA"/>
</dbReference>
<protein>
    <recommendedName>
        <fullName evidence="3">Voltage-dependent anion-selective channel protein 3</fullName>
    </recommendedName>
</protein>
<keyword evidence="2" id="KW-1185">Reference proteome</keyword>
<feature type="non-terminal residue" evidence="1">
    <location>
        <position position="171"/>
    </location>
</feature>
<reference evidence="1 2" key="1">
    <citation type="journal article" date="2024" name="BMC Biol.">
        <title>Comparative genomics of Ascetosporea gives new insight into the evolutionary basis for animal parasitism in Rhizaria.</title>
        <authorList>
            <person name="Hiltunen Thoren M."/>
            <person name="Onut-Brannstrom I."/>
            <person name="Alfjorden A."/>
            <person name="Peckova H."/>
            <person name="Swords F."/>
            <person name="Hooper C."/>
            <person name="Holzer A.S."/>
            <person name="Bass D."/>
            <person name="Burki F."/>
        </authorList>
    </citation>
    <scope>NUCLEOTIDE SEQUENCE [LARGE SCALE GENOMIC DNA]</scope>
    <source>
        <strain evidence="1">20-A016</strain>
    </source>
</reference>
<comment type="caution">
    <text evidence="1">The sequence shown here is derived from an EMBL/GenBank/DDBJ whole genome shotgun (WGS) entry which is preliminary data.</text>
</comment>
<evidence type="ECO:0000313" key="2">
    <source>
        <dbReference type="Proteomes" id="UP001439008"/>
    </source>
</evidence>